<reference evidence="2" key="1">
    <citation type="submission" date="2011-03" db="EMBL/GenBank/DDBJ databases">
        <title>The genome sequence of Vavraia culicis strain floridensis.</title>
        <authorList>
            <consortium name="The Broad Institute Genome Sequencing Platform"/>
            <person name="Cuomo C."/>
            <person name="Becnel J."/>
            <person name="Sanscrainte N."/>
            <person name="Young S.K."/>
            <person name="Zeng Q."/>
            <person name="Gargeya S."/>
            <person name="Fitzgerald M."/>
            <person name="Haas B."/>
            <person name="Abouelleil A."/>
            <person name="Alvarado L."/>
            <person name="Arachchi H.M."/>
            <person name="Berlin A."/>
            <person name="Chapman S.B."/>
            <person name="Gearin G."/>
            <person name="Goldberg J."/>
            <person name="Griggs A."/>
            <person name="Gujja S."/>
            <person name="Hansen M."/>
            <person name="Heiman D."/>
            <person name="Howarth C."/>
            <person name="Larimer J."/>
            <person name="Lui A."/>
            <person name="MacDonald P.J.P."/>
            <person name="McCowen C."/>
            <person name="Montmayeur A."/>
            <person name="Murphy C."/>
            <person name="Neiman D."/>
            <person name="Pearson M."/>
            <person name="Priest M."/>
            <person name="Roberts A."/>
            <person name="Saif S."/>
            <person name="Shea T."/>
            <person name="Sisk P."/>
            <person name="Stolte C."/>
            <person name="Sykes S."/>
            <person name="Wortman J."/>
            <person name="Nusbaum C."/>
            <person name="Birren B."/>
        </authorList>
    </citation>
    <scope>NUCLEOTIDE SEQUENCE [LARGE SCALE GENOMIC DNA]</scope>
    <source>
        <strain evidence="2">floridensis</strain>
    </source>
</reference>
<dbReference type="EMBL" id="GL877418">
    <property type="protein sequence ID" value="ELA47449.1"/>
    <property type="molecule type" value="Genomic_DNA"/>
</dbReference>
<dbReference type="Proteomes" id="UP000011081">
    <property type="component" value="Unassembled WGS sequence"/>
</dbReference>
<accession>L2GV05</accession>
<dbReference type="HOGENOM" id="CLU_146853_0_0_1"/>
<dbReference type="VEuPathDB" id="MicrosporidiaDB:VCUG_01100"/>
<dbReference type="OrthoDB" id="5950832at2759"/>
<sequence length="112" mass="13622">MKKKLSLLISELSTILEDSLTLNRYPRPRTKVVFNFLKFADDSIRLFLITVCVKKKNYYIVFDSTIYCYAFYDEFIPMDTRIMVWGRVYSGKWMIILQWKHLNMKKLCYDFF</sequence>
<keyword evidence="2" id="KW-1185">Reference proteome</keyword>
<name>L2GV05_VAVCU</name>
<dbReference type="AlphaFoldDB" id="L2GV05"/>
<dbReference type="OMA" id="RIMVWGR"/>
<dbReference type="GeneID" id="19878982"/>
<gene>
    <name evidence="1" type="ORF">VCUG_01100</name>
</gene>
<dbReference type="RefSeq" id="XP_008074119.1">
    <property type="nucleotide sequence ID" value="XM_008075928.1"/>
</dbReference>
<evidence type="ECO:0000313" key="1">
    <source>
        <dbReference type="EMBL" id="ELA47449.1"/>
    </source>
</evidence>
<protein>
    <submittedName>
        <fullName evidence="1">Uncharacterized protein</fullName>
    </submittedName>
</protein>
<organism evidence="1 2">
    <name type="scientific">Vavraia culicis (isolate floridensis)</name>
    <name type="common">Microsporidian parasite</name>
    <dbReference type="NCBI Taxonomy" id="948595"/>
    <lineage>
        <taxon>Eukaryota</taxon>
        <taxon>Fungi</taxon>
        <taxon>Fungi incertae sedis</taxon>
        <taxon>Microsporidia</taxon>
        <taxon>Pleistophoridae</taxon>
        <taxon>Vavraia</taxon>
    </lineage>
</organism>
<dbReference type="InParanoid" id="L2GV05"/>
<evidence type="ECO:0000313" key="2">
    <source>
        <dbReference type="Proteomes" id="UP000011081"/>
    </source>
</evidence>
<proteinExistence type="predicted"/>